<dbReference type="SMART" id="SM00873">
    <property type="entry name" value="B3_4"/>
    <property type="match status" value="1"/>
</dbReference>
<dbReference type="EMBL" id="JACXWD010000001">
    <property type="protein sequence ID" value="MBD3866528.1"/>
    <property type="molecule type" value="Genomic_DNA"/>
</dbReference>
<dbReference type="InterPro" id="IPR009061">
    <property type="entry name" value="DNA-bd_dom_put_sf"/>
</dbReference>
<reference evidence="14 15" key="1">
    <citation type="submission" date="2020-08" db="EMBL/GenBank/DDBJ databases">
        <title>Acidobacteriota in marine sediments use diverse sulfur dissimilation pathways.</title>
        <authorList>
            <person name="Wasmund K."/>
        </authorList>
    </citation>
    <scope>NUCLEOTIDE SEQUENCE [LARGE SCALE GENOMIC DNA]</scope>
    <source>
        <strain evidence="14">MAG AM4</strain>
    </source>
</reference>
<dbReference type="SMART" id="SM00874">
    <property type="entry name" value="B5"/>
    <property type="match status" value="1"/>
</dbReference>
<dbReference type="InterPro" id="IPR020825">
    <property type="entry name" value="Phe-tRNA_synthase-like_B3/B4"/>
</dbReference>
<comment type="similarity">
    <text evidence="1 11">Belongs to the phenylalanyl-tRNA synthetase beta subunit family. Type 1 subfamily.</text>
</comment>
<feature type="binding site" evidence="11">
    <location>
        <position position="356"/>
    </location>
    <ligand>
        <name>Mg(2+)</name>
        <dbReference type="ChEBI" id="CHEBI:18420"/>
        <note>shared with alpha subunit</note>
    </ligand>
</feature>
<feature type="domain" description="FDX-ACB" evidence="12">
    <location>
        <begin position="597"/>
        <end position="691"/>
    </location>
</feature>
<keyword evidence="4 11" id="KW-0479">Metal-binding</keyword>
<evidence type="ECO:0000256" key="6">
    <source>
        <dbReference type="ARBA" id="ARBA00022840"/>
    </source>
</evidence>
<dbReference type="PROSITE" id="PS51447">
    <property type="entry name" value="FDX_ACB"/>
    <property type="match status" value="1"/>
</dbReference>
<comment type="catalytic activity">
    <reaction evidence="10 11">
        <text>tRNA(Phe) + L-phenylalanine + ATP = L-phenylalanyl-tRNA(Phe) + AMP + diphosphate + H(+)</text>
        <dbReference type="Rhea" id="RHEA:19413"/>
        <dbReference type="Rhea" id="RHEA-COMP:9668"/>
        <dbReference type="Rhea" id="RHEA-COMP:9699"/>
        <dbReference type="ChEBI" id="CHEBI:15378"/>
        <dbReference type="ChEBI" id="CHEBI:30616"/>
        <dbReference type="ChEBI" id="CHEBI:33019"/>
        <dbReference type="ChEBI" id="CHEBI:58095"/>
        <dbReference type="ChEBI" id="CHEBI:78442"/>
        <dbReference type="ChEBI" id="CHEBI:78531"/>
        <dbReference type="ChEBI" id="CHEBI:456215"/>
        <dbReference type="EC" id="6.1.1.20"/>
    </reaction>
</comment>
<evidence type="ECO:0000259" key="13">
    <source>
        <dbReference type="PROSITE" id="PS51483"/>
    </source>
</evidence>
<dbReference type="Pfam" id="PF03147">
    <property type="entry name" value="FDX-ACB"/>
    <property type="match status" value="1"/>
</dbReference>
<dbReference type="GO" id="GO:0004826">
    <property type="term" value="F:phenylalanine-tRNA ligase activity"/>
    <property type="evidence" value="ECO:0007669"/>
    <property type="project" value="UniProtKB-UniRule"/>
</dbReference>
<dbReference type="Gene3D" id="3.50.40.10">
    <property type="entry name" value="Phenylalanyl-trna Synthetase, Chain B, domain 3"/>
    <property type="match status" value="1"/>
</dbReference>
<dbReference type="InterPro" id="IPR004532">
    <property type="entry name" value="Phe-tRNA-ligase_IIc_bsu_bact"/>
</dbReference>
<dbReference type="GO" id="GO:0009328">
    <property type="term" value="C:phenylalanine-tRNA ligase complex"/>
    <property type="evidence" value="ECO:0007669"/>
    <property type="project" value="TreeGrafter"/>
</dbReference>
<dbReference type="CDD" id="cd00769">
    <property type="entry name" value="PheRS_beta_core"/>
    <property type="match status" value="1"/>
</dbReference>
<evidence type="ECO:0000256" key="1">
    <source>
        <dbReference type="ARBA" id="ARBA00008653"/>
    </source>
</evidence>
<sequence length="692" mass="74845">MLVSCNWLRELCPVDATPERLAAALTARGLTVDAVDADTAPGDVVLDIDIPANRPDCLGHFGIAREVAAAFGVQLSPPRALPESIVPSDELAGLVSVTIEDPGLCARYTARLVRRVSIGPSPAHVADRLIACGLRPINNVVDISNIVLLETGHPIHTFDYRLVNQGRIVVRCAGEAMPFTTLDQVERKLTPEMLVIADDRRPVALAGVMGGADSEIGNDTTDVLIEAAWFDPVSIRRTARRLGLPTDASHRFERGMDKDGVLAAQGLAVQLLEEIAGGQAVPGMIDCYPAPGARETLELRYQRVQRLLGYDPGAEAIHEALDALQLAPREAGEGRVEVQVPSYRVDLVYEADLVEEVARHLGLDRLPSTLPLTVAPTENETVHPLAERTRNVLAGLGFQEAFNYSMLPEGADDRWVPKGTLPALALSNPIAEQLGFLRRSILPGLLQSADLNLRRGNRDLRLFEIGRVFLPAGAGDQRPDETLRAGLAWSGLAEPRHWSRDDRPVDMVDLSGAVAGALSHLQPGLAIREERSETPGFHPGQATSFRGADGRELATAGRLHPELLARFDLPQDLFLAEIDLDAVLAAAGPGLEYQPIPKVPAVSRDLSLVLGEGAGYRQVVDLLSSRPAPATARFEAVDRYVGSHIAAGETALTIRVTLEPYDRTLTDEETERYRLDLIEALESSDLPVKLRA</sequence>
<dbReference type="Gene3D" id="3.30.56.10">
    <property type="match status" value="2"/>
</dbReference>
<dbReference type="Proteomes" id="UP000648239">
    <property type="component" value="Unassembled WGS sequence"/>
</dbReference>
<gene>
    <name evidence="11 14" type="primary">pheT</name>
    <name evidence="14" type="ORF">IFK94_00230</name>
</gene>
<keyword evidence="7 11" id="KW-0460">Magnesium</keyword>
<evidence type="ECO:0000313" key="15">
    <source>
        <dbReference type="Proteomes" id="UP000648239"/>
    </source>
</evidence>
<evidence type="ECO:0000256" key="7">
    <source>
        <dbReference type="ARBA" id="ARBA00022842"/>
    </source>
</evidence>
<dbReference type="InterPro" id="IPR005121">
    <property type="entry name" value="Fdx_antiC-bd"/>
</dbReference>
<comment type="cofactor">
    <cofactor evidence="11">
        <name>Mg(2+)</name>
        <dbReference type="ChEBI" id="CHEBI:18420"/>
    </cofactor>
    <text evidence="11">Binds 2 magnesium ions per tetramer.</text>
</comment>
<accession>A0A8J6XR83</accession>
<dbReference type="Pfam" id="PF03483">
    <property type="entry name" value="B3_4"/>
    <property type="match status" value="1"/>
</dbReference>
<keyword evidence="6 11" id="KW-0067">ATP-binding</keyword>
<evidence type="ECO:0000256" key="9">
    <source>
        <dbReference type="ARBA" id="ARBA00023146"/>
    </source>
</evidence>
<name>A0A8J6XR83_9BACT</name>
<evidence type="ECO:0000313" key="14">
    <source>
        <dbReference type="EMBL" id="MBD3866528.1"/>
    </source>
</evidence>
<dbReference type="SMART" id="SM00896">
    <property type="entry name" value="FDX-ACB"/>
    <property type="match status" value="1"/>
</dbReference>
<dbReference type="PANTHER" id="PTHR10947">
    <property type="entry name" value="PHENYLALANYL-TRNA SYNTHETASE BETA CHAIN AND LEUCINE-RICH REPEAT-CONTAINING PROTEIN 47"/>
    <property type="match status" value="1"/>
</dbReference>
<dbReference type="Gene3D" id="3.30.930.10">
    <property type="entry name" value="Bira Bifunctional Protein, Domain 2"/>
    <property type="match status" value="1"/>
</dbReference>
<feature type="binding site" evidence="11">
    <location>
        <position position="352"/>
    </location>
    <ligand>
        <name>Mg(2+)</name>
        <dbReference type="ChEBI" id="CHEBI:18420"/>
        <note>shared with alpha subunit</note>
    </ligand>
</feature>
<dbReference type="InterPro" id="IPR005147">
    <property type="entry name" value="tRNA_synthase_B5-dom"/>
</dbReference>
<evidence type="ECO:0000259" key="12">
    <source>
        <dbReference type="PROSITE" id="PS51447"/>
    </source>
</evidence>
<dbReference type="PROSITE" id="PS51483">
    <property type="entry name" value="B5"/>
    <property type="match status" value="1"/>
</dbReference>
<evidence type="ECO:0000256" key="2">
    <source>
        <dbReference type="ARBA" id="ARBA00011209"/>
    </source>
</evidence>
<dbReference type="AlphaFoldDB" id="A0A8J6XR83"/>
<dbReference type="GO" id="GO:0006432">
    <property type="term" value="P:phenylalanyl-tRNA aminoacylation"/>
    <property type="evidence" value="ECO:0007669"/>
    <property type="project" value="UniProtKB-UniRule"/>
</dbReference>
<feature type="binding site" evidence="11">
    <location>
        <position position="355"/>
    </location>
    <ligand>
        <name>Mg(2+)</name>
        <dbReference type="ChEBI" id="CHEBI:18420"/>
        <note>shared with alpha subunit</note>
    </ligand>
</feature>
<comment type="caution">
    <text evidence="14">The sequence shown here is derived from an EMBL/GenBank/DDBJ whole genome shotgun (WGS) entry which is preliminary data.</text>
</comment>
<evidence type="ECO:0000256" key="8">
    <source>
        <dbReference type="ARBA" id="ARBA00022917"/>
    </source>
</evidence>
<keyword evidence="3 11" id="KW-0436">Ligase</keyword>
<keyword evidence="5 11" id="KW-0547">Nucleotide-binding</keyword>
<keyword evidence="11" id="KW-0963">Cytoplasm</keyword>
<dbReference type="GO" id="GO:0000287">
    <property type="term" value="F:magnesium ion binding"/>
    <property type="evidence" value="ECO:0007669"/>
    <property type="project" value="UniProtKB-UniRule"/>
</dbReference>
<dbReference type="InterPro" id="IPR036690">
    <property type="entry name" value="Fdx_antiC-bd_sf"/>
</dbReference>
<dbReference type="SUPFAM" id="SSF55681">
    <property type="entry name" value="Class II aaRS and biotin synthetases"/>
    <property type="match status" value="1"/>
</dbReference>
<dbReference type="SUPFAM" id="SSF46955">
    <property type="entry name" value="Putative DNA-binding domain"/>
    <property type="match status" value="2"/>
</dbReference>
<comment type="subcellular location">
    <subcellularLocation>
        <location evidence="11">Cytoplasm</location>
    </subcellularLocation>
</comment>
<dbReference type="InterPro" id="IPR045060">
    <property type="entry name" value="Phe-tRNA-ligase_IIc_bsu"/>
</dbReference>
<dbReference type="Pfam" id="PF03484">
    <property type="entry name" value="B5"/>
    <property type="match status" value="1"/>
</dbReference>
<dbReference type="InterPro" id="IPR041616">
    <property type="entry name" value="PheRS_beta_core"/>
</dbReference>
<dbReference type="GO" id="GO:0005524">
    <property type="term" value="F:ATP binding"/>
    <property type="evidence" value="ECO:0007669"/>
    <property type="project" value="UniProtKB-UniRule"/>
</dbReference>
<evidence type="ECO:0000256" key="3">
    <source>
        <dbReference type="ARBA" id="ARBA00022598"/>
    </source>
</evidence>
<dbReference type="InterPro" id="IPR045864">
    <property type="entry name" value="aa-tRNA-synth_II/BPL/LPL"/>
</dbReference>
<dbReference type="Gene3D" id="3.30.70.380">
    <property type="entry name" value="Ferrodoxin-fold anticodon-binding domain"/>
    <property type="match status" value="1"/>
</dbReference>
<evidence type="ECO:0000256" key="5">
    <source>
        <dbReference type="ARBA" id="ARBA00022741"/>
    </source>
</evidence>
<dbReference type="NCBIfam" id="TIGR00472">
    <property type="entry name" value="pheT_bact"/>
    <property type="match status" value="1"/>
</dbReference>
<evidence type="ECO:0000256" key="4">
    <source>
        <dbReference type="ARBA" id="ARBA00022723"/>
    </source>
</evidence>
<comment type="subunit">
    <text evidence="2 11">Tetramer of two alpha and two beta subunits.</text>
</comment>
<dbReference type="EC" id="6.1.1.20" evidence="11"/>
<dbReference type="SUPFAM" id="SSF54991">
    <property type="entry name" value="Anticodon-binding domain of PheRS"/>
    <property type="match status" value="1"/>
</dbReference>
<keyword evidence="9 11" id="KW-0030">Aminoacyl-tRNA synthetase</keyword>
<dbReference type="Pfam" id="PF17759">
    <property type="entry name" value="tRNA_synthFbeta"/>
    <property type="match status" value="1"/>
</dbReference>
<dbReference type="PANTHER" id="PTHR10947:SF0">
    <property type="entry name" value="PHENYLALANINE--TRNA LIGASE BETA SUBUNIT"/>
    <property type="match status" value="1"/>
</dbReference>
<dbReference type="SUPFAM" id="SSF56037">
    <property type="entry name" value="PheT/TilS domain"/>
    <property type="match status" value="1"/>
</dbReference>
<feature type="binding site" evidence="11">
    <location>
        <position position="346"/>
    </location>
    <ligand>
        <name>Mg(2+)</name>
        <dbReference type="ChEBI" id="CHEBI:18420"/>
        <note>shared with alpha subunit</note>
    </ligand>
</feature>
<dbReference type="HAMAP" id="MF_00283">
    <property type="entry name" value="Phe_tRNA_synth_beta1"/>
    <property type="match status" value="1"/>
</dbReference>
<organism evidence="14 15">
    <name type="scientific">Candidatus Polarisedimenticola svalbardensis</name>
    <dbReference type="NCBI Taxonomy" id="2886004"/>
    <lineage>
        <taxon>Bacteria</taxon>
        <taxon>Pseudomonadati</taxon>
        <taxon>Acidobacteriota</taxon>
        <taxon>Candidatus Polarisedimenticolia</taxon>
        <taxon>Candidatus Polarisedimenticolales</taxon>
        <taxon>Candidatus Polarisedimenticolaceae</taxon>
        <taxon>Candidatus Polarisedimenticola</taxon>
    </lineage>
</organism>
<proteinExistence type="inferred from homology"/>
<evidence type="ECO:0000256" key="10">
    <source>
        <dbReference type="ARBA" id="ARBA00049255"/>
    </source>
</evidence>
<dbReference type="InterPro" id="IPR005146">
    <property type="entry name" value="B3/B4_tRNA-bd"/>
</dbReference>
<evidence type="ECO:0000256" key="11">
    <source>
        <dbReference type="HAMAP-Rule" id="MF_00283"/>
    </source>
</evidence>
<keyword evidence="8 11" id="KW-0648">Protein biosynthesis</keyword>
<feature type="domain" description="B5" evidence="13">
    <location>
        <begin position="292"/>
        <end position="368"/>
    </location>
</feature>
<protein>
    <recommendedName>
        <fullName evidence="11">Phenylalanine--tRNA ligase beta subunit</fullName>
        <ecNumber evidence="11">6.1.1.20</ecNumber>
    </recommendedName>
    <alternativeName>
        <fullName evidence="11">Phenylalanyl-tRNA synthetase beta subunit</fullName>
        <shortName evidence="11">PheRS</shortName>
    </alternativeName>
</protein>
<dbReference type="GO" id="GO:0003723">
    <property type="term" value="F:RNA binding"/>
    <property type="evidence" value="ECO:0007669"/>
    <property type="project" value="InterPro"/>
</dbReference>